<protein>
    <submittedName>
        <fullName evidence="1">Uncharacterized protein</fullName>
    </submittedName>
</protein>
<dbReference type="AlphaFoldDB" id="J3MQG3"/>
<reference evidence="1" key="2">
    <citation type="submission" date="2013-04" db="UniProtKB">
        <authorList>
            <consortium name="EnsemblPlants"/>
        </authorList>
    </citation>
    <scope>IDENTIFICATION</scope>
</reference>
<sequence>MQKVSFSDMEMASSLTMSCIWNSFTFLKCFLSTTCSMHRSISSFRTQRHSLGGLVSVYNSASESSSPNSIPGHAICRAIPRLSDHHTYSTLRYLVS</sequence>
<evidence type="ECO:0000313" key="2">
    <source>
        <dbReference type="Proteomes" id="UP000006038"/>
    </source>
</evidence>
<dbReference type="HOGENOM" id="CLU_2363098_0_0_1"/>
<dbReference type="Gramene" id="OB08G13420.1">
    <property type="protein sequence ID" value="OB08G13420.1"/>
    <property type="gene ID" value="OB08G13420"/>
</dbReference>
<reference evidence="1" key="1">
    <citation type="journal article" date="2013" name="Nat. Commun.">
        <title>Whole-genome sequencing of Oryza brachyantha reveals mechanisms underlying Oryza genome evolution.</title>
        <authorList>
            <person name="Chen J."/>
            <person name="Huang Q."/>
            <person name="Gao D."/>
            <person name="Wang J."/>
            <person name="Lang Y."/>
            <person name="Liu T."/>
            <person name="Li B."/>
            <person name="Bai Z."/>
            <person name="Luis Goicoechea J."/>
            <person name="Liang C."/>
            <person name="Chen C."/>
            <person name="Zhang W."/>
            <person name="Sun S."/>
            <person name="Liao Y."/>
            <person name="Zhang X."/>
            <person name="Yang L."/>
            <person name="Song C."/>
            <person name="Wang M."/>
            <person name="Shi J."/>
            <person name="Liu G."/>
            <person name="Liu J."/>
            <person name="Zhou H."/>
            <person name="Zhou W."/>
            <person name="Yu Q."/>
            <person name="An N."/>
            <person name="Chen Y."/>
            <person name="Cai Q."/>
            <person name="Wang B."/>
            <person name="Liu B."/>
            <person name="Min J."/>
            <person name="Huang Y."/>
            <person name="Wu H."/>
            <person name="Li Z."/>
            <person name="Zhang Y."/>
            <person name="Yin Y."/>
            <person name="Song W."/>
            <person name="Jiang J."/>
            <person name="Jackson S.A."/>
            <person name="Wing R.A."/>
            <person name="Wang J."/>
            <person name="Chen M."/>
        </authorList>
    </citation>
    <scope>NUCLEOTIDE SEQUENCE [LARGE SCALE GENOMIC DNA]</scope>
    <source>
        <strain evidence="1">cv. IRGC 101232</strain>
    </source>
</reference>
<keyword evidence="2" id="KW-1185">Reference proteome</keyword>
<dbReference type="Proteomes" id="UP000006038">
    <property type="component" value="Chromosome 8"/>
</dbReference>
<name>J3MQG3_ORYBR</name>
<proteinExistence type="predicted"/>
<dbReference type="EnsemblPlants" id="OB08G13420.1">
    <property type="protein sequence ID" value="OB08G13420.1"/>
    <property type="gene ID" value="OB08G13420"/>
</dbReference>
<organism evidence="1">
    <name type="scientific">Oryza brachyantha</name>
    <name type="common">malo sina</name>
    <dbReference type="NCBI Taxonomy" id="4533"/>
    <lineage>
        <taxon>Eukaryota</taxon>
        <taxon>Viridiplantae</taxon>
        <taxon>Streptophyta</taxon>
        <taxon>Embryophyta</taxon>
        <taxon>Tracheophyta</taxon>
        <taxon>Spermatophyta</taxon>
        <taxon>Magnoliopsida</taxon>
        <taxon>Liliopsida</taxon>
        <taxon>Poales</taxon>
        <taxon>Poaceae</taxon>
        <taxon>BOP clade</taxon>
        <taxon>Oryzoideae</taxon>
        <taxon>Oryzeae</taxon>
        <taxon>Oryzinae</taxon>
        <taxon>Oryza</taxon>
    </lineage>
</organism>
<accession>J3MQG3</accession>
<evidence type="ECO:0000313" key="1">
    <source>
        <dbReference type="EnsemblPlants" id="OB08G13420.1"/>
    </source>
</evidence>